<accession>A0AAX2IBF8</accession>
<comment type="caution">
    <text evidence="10">The sequence shown here is derived from an EMBL/GenBank/DDBJ whole genome shotgun (WGS) entry which is preliminary data.</text>
</comment>
<organism evidence="10 11">
    <name type="scientific">Capnocytophaga sputigena</name>
    <dbReference type="NCBI Taxonomy" id="1019"/>
    <lineage>
        <taxon>Bacteria</taxon>
        <taxon>Pseudomonadati</taxon>
        <taxon>Bacteroidota</taxon>
        <taxon>Flavobacteriia</taxon>
        <taxon>Flavobacteriales</taxon>
        <taxon>Flavobacteriaceae</taxon>
        <taxon>Capnocytophaga</taxon>
    </lineage>
</organism>
<evidence type="ECO:0000256" key="7">
    <source>
        <dbReference type="ARBA" id="ARBA00023196"/>
    </source>
</evidence>
<reference evidence="10 11" key="1">
    <citation type="submission" date="2018-06" db="EMBL/GenBank/DDBJ databases">
        <authorList>
            <consortium name="Pathogen Informatics"/>
            <person name="Doyle S."/>
        </authorList>
    </citation>
    <scope>NUCLEOTIDE SEQUENCE [LARGE SCALE GENOMIC DNA]</scope>
    <source>
        <strain evidence="10 11">NCTC11653</strain>
    </source>
</reference>
<evidence type="ECO:0000256" key="2">
    <source>
        <dbReference type="ARBA" id="ARBA00004184"/>
    </source>
</evidence>
<dbReference type="InterPro" id="IPR001469">
    <property type="entry name" value="ATP_synth_F1_dsu/esu"/>
</dbReference>
<sequence length="83" mass="8845">MRLALMTVEILSPEALLFKGEVTAVNVPGAKGPFVILDHHAPIISMLTAGEVTLFEGKKELKSFTISGGTLECNHNKAVILAD</sequence>
<protein>
    <submittedName>
        <fullName evidence="10">F-ATPase epsilon subunit</fullName>
    </submittedName>
</protein>
<dbReference type="CDD" id="cd12152">
    <property type="entry name" value="F1-ATPase_delta"/>
    <property type="match status" value="1"/>
</dbReference>
<keyword evidence="5" id="KW-0406">Ion transport</keyword>
<comment type="function">
    <text evidence="1">Produces ATP from ADP in the presence of a proton gradient across the membrane.</text>
</comment>
<keyword evidence="6" id="KW-0472">Membrane</keyword>
<comment type="subcellular location">
    <subcellularLocation>
        <location evidence="2">Endomembrane system</location>
        <topology evidence="2">Peripheral membrane protein</topology>
    </subcellularLocation>
</comment>
<dbReference type="SUPFAM" id="SSF51344">
    <property type="entry name" value="Epsilon subunit of F1F0-ATP synthase N-terminal domain"/>
    <property type="match status" value="1"/>
</dbReference>
<dbReference type="AlphaFoldDB" id="A0AAX2IBF8"/>
<evidence type="ECO:0000313" key="11">
    <source>
        <dbReference type="Proteomes" id="UP000249902"/>
    </source>
</evidence>
<dbReference type="GO" id="GO:0046933">
    <property type="term" value="F:proton-transporting ATP synthase activity, rotational mechanism"/>
    <property type="evidence" value="ECO:0007669"/>
    <property type="project" value="InterPro"/>
</dbReference>
<evidence type="ECO:0000256" key="8">
    <source>
        <dbReference type="ARBA" id="ARBA00023310"/>
    </source>
</evidence>
<evidence type="ECO:0000256" key="5">
    <source>
        <dbReference type="ARBA" id="ARBA00023065"/>
    </source>
</evidence>
<keyword evidence="7" id="KW-0139">CF(1)</keyword>
<dbReference type="Proteomes" id="UP000249902">
    <property type="component" value="Unassembled WGS sequence"/>
</dbReference>
<evidence type="ECO:0000256" key="6">
    <source>
        <dbReference type="ARBA" id="ARBA00023136"/>
    </source>
</evidence>
<evidence type="ECO:0000256" key="3">
    <source>
        <dbReference type="ARBA" id="ARBA00005712"/>
    </source>
</evidence>
<evidence type="ECO:0000259" key="9">
    <source>
        <dbReference type="Pfam" id="PF02823"/>
    </source>
</evidence>
<dbReference type="GO" id="GO:0045259">
    <property type="term" value="C:proton-transporting ATP synthase complex"/>
    <property type="evidence" value="ECO:0007669"/>
    <property type="project" value="UniProtKB-KW"/>
</dbReference>
<dbReference type="PANTHER" id="PTHR13822:SF10">
    <property type="entry name" value="ATP SYNTHASE EPSILON CHAIN, CHLOROPLASTIC"/>
    <property type="match status" value="1"/>
</dbReference>
<evidence type="ECO:0000256" key="1">
    <source>
        <dbReference type="ARBA" id="ARBA00003543"/>
    </source>
</evidence>
<name>A0AAX2IBF8_CAPSP</name>
<dbReference type="InterPro" id="IPR036771">
    <property type="entry name" value="ATPsynth_dsu/esu_N"/>
</dbReference>
<evidence type="ECO:0000256" key="4">
    <source>
        <dbReference type="ARBA" id="ARBA00022448"/>
    </source>
</evidence>
<feature type="domain" description="ATP synthase F1 complex delta/epsilon subunit N-terminal" evidence="9">
    <location>
        <begin position="6"/>
        <end position="83"/>
    </location>
</feature>
<dbReference type="InterPro" id="IPR020546">
    <property type="entry name" value="ATP_synth_F1_dsu/esu_N"/>
</dbReference>
<dbReference type="EMBL" id="UAVP01000008">
    <property type="protein sequence ID" value="SQA75772.1"/>
    <property type="molecule type" value="Genomic_DNA"/>
</dbReference>
<keyword evidence="8" id="KW-0066">ATP synthesis</keyword>
<dbReference type="Pfam" id="PF02823">
    <property type="entry name" value="ATP-synt_DE_N"/>
    <property type="match status" value="1"/>
</dbReference>
<gene>
    <name evidence="10" type="primary">atpC</name>
    <name evidence="10" type="ORF">NCTC11653_01685</name>
</gene>
<dbReference type="Gene3D" id="2.60.15.10">
    <property type="entry name" value="F0F1 ATP synthase delta/epsilon subunit, N-terminal"/>
    <property type="match status" value="1"/>
</dbReference>
<comment type="similarity">
    <text evidence="3">Belongs to the ATPase epsilon chain family.</text>
</comment>
<proteinExistence type="inferred from homology"/>
<dbReference type="PANTHER" id="PTHR13822">
    <property type="entry name" value="ATP SYNTHASE DELTA/EPSILON CHAIN"/>
    <property type="match status" value="1"/>
</dbReference>
<dbReference type="GO" id="GO:0012505">
    <property type="term" value="C:endomembrane system"/>
    <property type="evidence" value="ECO:0007669"/>
    <property type="project" value="UniProtKB-SubCell"/>
</dbReference>
<keyword evidence="4" id="KW-0813">Transport</keyword>
<evidence type="ECO:0000313" key="10">
    <source>
        <dbReference type="EMBL" id="SQA75772.1"/>
    </source>
</evidence>